<feature type="region of interest" description="Disordered" evidence="1">
    <location>
        <begin position="217"/>
        <end position="242"/>
    </location>
</feature>
<dbReference type="InterPro" id="IPR010699">
    <property type="entry name" value="DUF1275"/>
</dbReference>
<accession>A0ABR0RSS7</accession>
<evidence type="ECO:0008006" key="5">
    <source>
        <dbReference type="Google" id="ProtNLM"/>
    </source>
</evidence>
<feature type="transmembrane region" description="Helical" evidence="2">
    <location>
        <begin position="263"/>
        <end position="283"/>
    </location>
</feature>
<dbReference type="Proteomes" id="UP001334248">
    <property type="component" value="Unassembled WGS sequence"/>
</dbReference>
<sequence>MVLAHFSQSISRHHTIYLLYACFFASGGVFANLQTGNTIVVAVRTAGKPLAQHRFAFLKSIAAVISYSLGATVFNLLHRKIDAVGPDEEGVQDGSSSRSTRNATVRWKLMLSFLIQAICIAVAAVLAQRHIVSNQKISDTSQFSSGNERNPAGAPNYLDLLPIALLAFEAAGQVCLSRVLSFADLPTIVISTLYHDHIADSLFLSRDIKIAREEAAKSSGDQFTEPDQEQDQASQDHQEKSGKRKTFWHNIWLVSNGRQKRQVYRTVCIVCLVAGATTGAQVGRYGGGVWAALWVAVGVKVGVLGAVRCWAAEG</sequence>
<evidence type="ECO:0000313" key="4">
    <source>
        <dbReference type="Proteomes" id="UP001334248"/>
    </source>
</evidence>
<keyword evidence="4" id="KW-1185">Reference proteome</keyword>
<feature type="transmembrane region" description="Helical" evidence="2">
    <location>
        <begin position="289"/>
        <end position="311"/>
    </location>
</feature>
<proteinExistence type="predicted"/>
<keyword evidence="2" id="KW-0812">Transmembrane</keyword>
<feature type="transmembrane region" description="Helical" evidence="2">
    <location>
        <begin position="55"/>
        <end position="77"/>
    </location>
</feature>
<dbReference type="RefSeq" id="XP_064731754.1">
    <property type="nucleotide sequence ID" value="XM_064873096.1"/>
</dbReference>
<name>A0ABR0RSS7_9EURO</name>
<dbReference type="PANTHER" id="PTHR37488:SF7">
    <property type="entry name" value="DUF1275 DOMAIN PROTEIN"/>
    <property type="match status" value="1"/>
</dbReference>
<dbReference type="PANTHER" id="PTHR37488">
    <property type="entry name" value="DUF1275 DOMAIN-CONTAINING PROTEIN"/>
    <property type="match status" value="1"/>
</dbReference>
<keyword evidence="2" id="KW-1133">Transmembrane helix</keyword>
<dbReference type="Pfam" id="PF06912">
    <property type="entry name" value="DUF1275"/>
    <property type="match status" value="1"/>
</dbReference>
<evidence type="ECO:0000256" key="2">
    <source>
        <dbReference type="SAM" id="Phobius"/>
    </source>
</evidence>
<feature type="transmembrane region" description="Helical" evidence="2">
    <location>
        <begin position="109"/>
        <end position="127"/>
    </location>
</feature>
<protein>
    <recommendedName>
        <fullName evidence="5">DUF1275 domain protein</fullName>
    </recommendedName>
</protein>
<comment type="caution">
    <text evidence="3">The sequence shown here is derived from an EMBL/GenBank/DDBJ whole genome shotgun (WGS) entry which is preliminary data.</text>
</comment>
<dbReference type="GeneID" id="89998121"/>
<feature type="transmembrane region" description="Helical" evidence="2">
    <location>
        <begin position="17"/>
        <end position="43"/>
    </location>
</feature>
<organism evidence="3 4">
    <name type="scientific">Knufia obscura</name>
    <dbReference type="NCBI Taxonomy" id="1635080"/>
    <lineage>
        <taxon>Eukaryota</taxon>
        <taxon>Fungi</taxon>
        <taxon>Dikarya</taxon>
        <taxon>Ascomycota</taxon>
        <taxon>Pezizomycotina</taxon>
        <taxon>Eurotiomycetes</taxon>
        <taxon>Chaetothyriomycetidae</taxon>
        <taxon>Chaetothyriales</taxon>
        <taxon>Trichomeriaceae</taxon>
        <taxon>Knufia</taxon>
    </lineage>
</organism>
<gene>
    <name evidence="3" type="ORF">PMZ80_004672</name>
</gene>
<reference evidence="3 4" key="1">
    <citation type="journal article" date="2023" name="Res Sq">
        <title>Genomic and morphological characterization of Knufia obscura isolated from the Mars 2020 spacecraft assembly facility.</title>
        <authorList>
            <person name="Chander A.M."/>
            <person name="Teixeira M.M."/>
            <person name="Singh N.K."/>
            <person name="Williams M.P."/>
            <person name="Parker C.W."/>
            <person name="Leo P."/>
            <person name="Stajich J.E."/>
            <person name="Torok T."/>
            <person name="Tighe S."/>
            <person name="Mason C.E."/>
            <person name="Venkateswaran K."/>
        </authorList>
    </citation>
    <scope>NUCLEOTIDE SEQUENCE [LARGE SCALE GENOMIC DNA]</scope>
    <source>
        <strain evidence="3 4">CCFEE 5817</strain>
    </source>
</reference>
<keyword evidence="2" id="KW-0472">Membrane</keyword>
<dbReference type="EMBL" id="JAVHJV010000004">
    <property type="protein sequence ID" value="KAK5943664.1"/>
    <property type="molecule type" value="Genomic_DNA"/>
</dbReference>
<evidence type="ECO:0000256" key="1">
    <source>
        <dbReference type="SAM" id="MobiDB-lite"/>
    </source>
</evidence>
<evidence type="ECO:0000313" key="3">
    <source>
        <dbReference type="EMBL" id="KAK5943664.1"/>
    </source>
</evidence>